<dbReference type="SUPFAM" id="SSF103473">
    <property type="entry name" value="MFS general substrate transporter"/>
    <property type="match status" value="1"/>
</dbReference>
<dbReference type="Gene3D" id="1.20.1250.20">
    <property type="entry name" value="MFS general substrate transporter like domains"/>
    <property type="match status" value="1"/>
</dbReference>
<feature type="transmembrane region" description="Helical" evidence="9">
    <location>
        <begin position="491"/>
        <end position="513"/>
    </location>
</feature>
<dbReference type="GO" id="GO:0005886">
    <property type="term" value="C:plasma membrane"/>
    <property type="evidence" value="ECO:0007669"/>
    <property type="project" value="UniProtKB-SubCell"/>
</dbReference>
<evidence type="ECO:0000256" key="6">
    <source>
        <dbReference type="ARBA" id="ARBA00023180"/>
    </source>
</evidence>
<feature type="transmembrane region" description="Helical" evidence="9">
    <location>
        <begin position="181"/>
        <end position="205"/>
    </location>
</feature>
<name>A0A482VSC3_ASBVE</name>
<organism evidence="11 12">
    <name type="scientific">Asbolus verrucosus</name>
    <name type="common">Desert ironclad beetle</name>
    <dbReference type="NCBI Taxonomy" id="1661398"/>
    <lineage>
        <taxon>Eukaryota</taxon>
        <taxon>Metazoa</taxon>
        <taxon>Ecdysozoa</taxon>
        <taxon>Arthropoda</taxon>
        <taxon>Hexapoda</taxon>
        <taxon>Insecta</taxon>
        <taxon>Pterygota</taxon>
        <taxon>Neoptera</taxon>
        <taxon>Endopterygota</taxon>
        <taxon>Coleoptera</taxon>
        <taxon>Polyphaga</taxon>
        <taxon>Cucujiformia</taxon>
        <taxon>Tenebrionidae</taxon>
        <taxon>Pimeliinae</taxon>
        <taxon>Asbolus</taxon>
    </lineage>
</organism>
<evidence type="ECO:0000259" key="10">
    <source>
        <dbReference type="PROSITE" id="PS50850"/>
    </source>
</evidence>
<comment type="similarity">
    <text evidence="7">Belongs to the major facilitator superfamily. Sugar transporter (TC 2.A.1.1) family. Trehalose transporter subfamily.</text>
</comment>
<keyword evidence="2" id="KW-1003">Cell membrane</keyword>
<feature type="transmembrane region" description="Helical" evidence="9">
    <location>
        <begin position="244"/>
        <end position="270"/>
    </location>
</feature>
<gene>
    <name evidence="11" type="ORF">BDFB_008929</name>
</gene>
<keyword evidence="4 9" id="KW-1133">Transmembrane helix</keyword>
<dbReference type="InterPro" id="IPR044775">
    <property type="entry name" value="MFS_ERD6/Tret1-like"/>
</dbReference>
<keyword evidence="12" id="KW-1185">Reference proteome</keyword>
<keyword evidence="5 9" id="KW-0472">Membrane</keyword>
<feature type="domain" description="Major facilitator superfamily (MFS) profile" evidence="10">
    <location>
        <begin position="93"/>
        <end position="517"/>
    </location>
</feature>
<protein>
    <submittedName>
        <fullName evidence="11">Sugar tr and/or MFS 1 domain containing protein</fullName>
    </submittedName>
</protein>
<dbReference type="PRINTS" id="PR00171">
    <property type="entry name" value="SUGRTRNSPORT"/>
</dbReference>
<dbReference type="CDD" id="cd17358">
    <property type="entry name" value="MFS_GLUT6_8_Class3_like"/>
    <property type="match status" value="1"/>
</dbReference>
<evidence type="ECO:0000256" key="5">
    <source>
        <dbReference type="ARBA" id="ARBA00023136"/>
    </source>
</evidence>
<reference evidence="11 12" key="1">
    <citation type="submission" date="2017-03" db="EMBL/GenBank/DDBJ databases">
        <title>Genome of the blue death feigning beetle - Asbolus verrucosus.</title>
        <authorList>
            <person name="Rider S.D."/>
        </authorList>
    </citation>
    <scope>NUCLEOTIDE SEQUENCE [LARGE SCALE GENOMIC DNA]</scope>
    <source>
        <strain evidence="11">Butters</strain>
        <tissue evidence="11">Head and leg muscle</tissue>
    </source>
</reference>
<proteinExistence type="inferred from homology"/>
<dbReference type="InterPro" id="IPR050549">
    <property type="entry name" value="MFS_Trehalose_Transporter"/>
</dbReference>
<dbReference type="NCBIfam" id="TIGR00879">
    <property type="entry name" value="SP"/>
    <property type="match status" value="1"/>
</dbReference>
<dbReference type="OrthoDB" id="6339427at2759"/>
<evidence type="ECO:0000313" key="12">
    <source>
        <dbReference type="Proteomes" id="UP000292052"/>
    </source>
</evidence>
<feature type="transmembrane region" description="Helical" evidence="9">
    <location>
        <begin position="91"/>
        <end position="111"/>
    </location>
</feature>
<dbReference type="InterPro" id="IPR005828">
    <property type="entry name" value="MFS_sugar_transport-like"/>
</dbReference>
<accession>A0A482VSC3</accession>
<comment type="caution">
    <text evidence="11">The sequence shown here is derived from an EMBL/GenBank/DDBJ whole genome shotgun (WGS) entry which is preliminary data.</text>
</comment>
<feature type="non-terminal residue" evidence="11">
    <location>
        <position position="1"/>
    </location>
</feature>
<dbReference type="InterPro" id="IPR003663">
    <property type="entry name" value="Sugar/inositol_transpt"/>
</dbReference>
<evidence type="ECO:0000313" key="11">
    <source>
        <dbReference type="EMBL" id="RZC35623.1"/>
    </source>
</evidence>
<feature type="transmembrane region" description="Helical" evidence="9">
    <location>
        <begin position="158"/>
        <end position="175"/>
    </location>
</feature>
<feature type="transmembrane region" description="Helical" evidence="9">
    <location>
        <begin position="432"/>
        <end position="451"/>
    </location>
</feature>
<feature type="transmembrane region" description="Helical" evidence="9">
    <location>
        <begin position="217"/>
        <end position="238"/>
    </location>
</feature>
<dbReference type="EMBL" id="QDEB01069312">
    <property type="protein sequence ID" value="RZC35623.1"/>
    <property type="molecule type" value="Genomic_DNA"/>
</dbReference>
<dbReference type="PANTHER" id="PTHR48021:SF96">
    <property type="entry name" value="FACILITATED TREHALOSE TRANSPORTER TRET1-1-RELATED"/>
    <property type="match status" value="1"/>
</dbReference>
<evidence type="ECO:0000256" key="8">
    <source>
        <dbReference type="RuleBase" id="RU003346"/>
    </source>
</evidence>
<dbReference type="Proteomes" id="UP000292052">
    <property type="component" value="Unassembled WGS sequence"/>
</dbReference>
<dbReference type="PROSITE" id="PS00216">
    <property type="entry name" value="SUGAR_TRANSPORT_1"/>
    <property type="match status" value="1"/>
</dbReference>
<evidence type="ECO:0000256" key="9">
    <source>
        <dbReference type="SAM" id="Phobius"/>
    </source>
</evidence>
<dbReference type="GO" id="GO:0051119">
    <property type="term" value="F:sugar transmembrane transporter activity"/>
    <property type="evidence" value="ECO:0007669"/>
    <property type="project" value="InterPro"/>
</dbReference>
<evidence type="ECO:0000256" key="3">
    <source>
        <dbReference type="ARBA" id="ARBA00022692"/>
    </source>
</evidence>
<dbReference type="PROSITE" id="PS50850">
    <property type="entry name" value="MFS"/>
    <property type="match status" value="1"/>
</dbReference>
<feature type="transmembrane region" description="Helical" evidence="9">
    <location>
        <begin position="327"/>
        <end position="350"/>
    </location>
</feature>
<keyword evidence="8" id="KW-0813">Transport</keyword>
<evidence type="ECO:0000256" key="1">
    <source>
        <dbReference type="ARBA" id="ARBA00004651"/>
    </source>
</evidence>
<dbReference type="InterPro" id="IPR005829">
    <property type="entry name" value="Sugar_transporter_CS"/>
</dbReference>
<dbReference type="AlphaFoldDB" id="A0A482VSC3"/>
<sequence length="535" mass="59236">SCDCLSATNGSTNSTNTTCTNLSFLDEQSSCVKNNVLAKGSMFKENLIITIPEIEPLHKNQDMDITNSQQEFDSSAKDTQTIEWKNKTPQIIAALAVSWASMVVGFTMGYTSPADTSLKRDMNITNLQFSWISGIMPLSALVGSLLGGPLIEYFGRKGNLVFSTGLFLIGWFINYCAEEYWHMFVSRVITGCGVGIVTLTLPVYVGETIQPEIRGTLGLFPSAFGNIGILICFLMGVFFEWREIAIIGVLLSLILVVLLSIIPETPYWYVSKGKLGESRKSLQHLRGKNNPDATDKEYEELLTTHKISDEKINNVFKLFEKTNLKSVMIVLGLMFFQQMSGINVIIFYTTQIFNDTGSNINASIQTVIIGIVNFISTIIATILIDKLGRKPLLYISSATMIVTLGVLGTYFYLLKVVDVNTSVYGCIPLMSVIIYVLGFSFGFGPVPWLMMGEIFPTKIRGSAASVSTSFNWMCTSTVTTTFPLFRDIIGFYGVFLLFCVMTILSLIFTIFCVPETKGESLEDIERKLAASTMRS</sequence>
<evidence type="ECO:0000256" key="4">
    <source>
        <dbReference type="ARBA" id="ARBA00022989"/>
    </source>
</evidence>
<dbReference type="FunFam" id="1.20.1250.20:FF:000055">
    <property type="entry name" value="Facilitated trehalose transporter Tret1-2 homolog"/>
    <property type="match status" value="1"/>
</dbReference>
<dbReference type="Pfam" id="PF00083">
    <property type="entry name" value="Sugar_tr"/>
    <property type="match status" value="1"/>
</dbReference>
<feature type="transmembrane region" description="Helical" evidence="9">
    <location>
        <begin position="391"/>
        <end position="412"/>
    </location>
</feature>
<evidence type="ECO:0000256" key="2">
    <source>
        <dbReference type="ARBA" id="ARBA00022475"/>
    </source>
</evidence>
<keyword evidence="3 9" id="KW-0812">Transmembrane</keyword>
<dbReference type="PANTHER" id="PTHR48021">
    <property type="match status" value="1"/>
</dbReference>
<feature type="transmembrane region" description="Helical" evidence="9">
    <location>
        <begin position="362"/>
        <end position="384"/>
    </location>
</feature>
<evidence type="ECO:0000256" key="7">
    <source>
        <dbReference type="ARBA" id="ARBA00024348"/>
    </source>
</evidence>
<comment type="subcellular location">
    <subcellularLocation>
        <location evidence="1">Cell membrane</location>
        <topology evidence="1">Multi-pass membrane protein</topology>
    </subcellularLocation>
</comment>
<keyword evidence="6" id="KW-0325">Glycoprotein</keyword>
<dbReference type="InterPro" id="IPR036259">
    <property type="entry name" value="MFS_trans_sf"/>
</dbReference>
<dbReference type="InterPro" id="IPR020846">
    <property type="entry name" value="MFS_dom"/>
</dbReference>
<feature type="transmembrane region" description="Helical" evidence="9">
    <location>
        <begin position="131"/>
        <end position="151"/>
    </location>
</feature>